<keyword evidence="2" id="KW-1133">Transmembrane helix</keyword>
<gene>
    <name evidence="3" type="ORF">BBN63_15975</name>
</gene>
<name>A0A1U9QTC8_STRNV</name>
<feature type="transmembrane region" description="Helical" evidence="2">
    <location>
        <begin position="414"/>
        <end position="431"/>
    </location>
</feature>
<feature type="transmembrane region" description="Helical" evidence="2">
    <location>
        <begin position="367"/>
        <end position="394"/>
    </location>
</feature>
<evidence type="ECO:0000256" key="1">
    <source>
        <dbReference type="SAM" id="MobiDB-lite"/>
    </source>
</evidence>
<dbReference type="KEGG" id="snw:BBN63_15975"/>
<organism evidence="3 4">
    <name type="scientific">Streptomyces niveus</name>
    <name type="common">Streptomyces spheroides</name>
    <dbReference type="NCBI Taxonomy" id="193462"/>
    <lineage>
        <taxon>Bacteria</taxon>
        <taxon>Bacillati</taxon>
        <taxon>Actinomycetota</taxon>
        <taxon>Actinomycetes</taxon>
        <taxon>Kitasatosporales</taxon>
        <taxon>Streptomycetaceae</taxon>
        <taxon>Streptomyces</taxon>
    </lineage>
</organism>
<feature type="transmembrane region" description="Helical" evidence="2">
    <location>
        <begin position="466"/>
        <end position="482"/>
    </location>
</feature>
<accession>A0A1U9QTC8</accession>
<feature type="transmembrane region" description="Helical" evidence="2">
    <location>
        <begin position="293"/>
        <end position="318"/>
    </location>
</feature>
<feature type="transmembrane region" description="Helical" evidence="2">
    <location>
        <begin position="210"/>
        <end position="232"/>
    </location>
</feature>
<evidence type="ECO:0008006" key="5">
    <source>
        <dbReference type="Google" id="ProtNLM"/>
    </source>
</evidence>
<feature type="transmembrane region" description="Helical" evidence="2">
    <location>
        <begin position="86"/>
        <end position="104"/>
    </location>
</feature>
<keyword evidence="2" id="KW-0812">Transmembrane</keyword>
<evidence type="ECO:0000313" key="4">
    <source>
        <dbReference type="Proteomes" id="UP000189677"/>
    </source>
</evidence>
<dbReference type="Proteomes" id="UP000189677">
    <property type="component" value="Chromosome"/>
</dbReference>
<feature type="transmembrane region" description="Helical" evidence="2">
    <location>
        <begin position="116"/>
        <end position="135"/>
    </location>
</feature>
<feature type="transmembrane region" description="Helical" evidence="2">
    <location>
        <begin position="244"/>
        <end position="273"/>
    </location>
</feature>
<keyword evidence="4" id="KW-1185">Reference proteome</keyword>
<evidence type="ECO:0000313" key="3">
    <source>
        <dbReference type="EMBL" id="AQU67514.1"/>
    </source>
</evidence>
<dbReference type="EMBL" id="CP018047">
    <property type="protein sequence ID" value="AQU67514.1"/>
    <property type="molecule type" value="Genomic_DNA"/>
</dbReference>
<feature type="transmembrane region" description="Helical" evidence="2">
    <location>
        <begin position="45"/>
        <end position="66"/>
    </location>
</feature>
<sequence length="485" mass="51413">MKTDERGHPLGATDTDTDTDTGTPPAADTDADGRERTGRPHRRDLVAAAIGFALVTTAALVGWAIQRSDGSLQVNWPPLLGTWDPRVGPGTPAALAVAVLIIAYGPGLAARLPWRALLLTTWAAALAWTFSLALVDGWHWGVARRLTTKNEYLTVIDRFSDIGVTLRGFSDHIVIGPPGNWPAHVAGHPPGATLTFVWLDRIGLGGGSWAGVWCIVVGGSAVAAVLVTLRALTDERTARRAAPFLALAPAAVWMGTSADGYFAGVAAWSLALLALAATRTVRFPAAAALGAGLLYGFTCYLSYGLTLMALPGLGVLLLARTARPLPLVLAGALVVPVAFTLAGFNWWEAYQELVVRYYQGAGGVRPYWYWIWGNLAATTLAVGLATVAGLGRVFALTPRAVRSTRPAREPSTPVLRLAVLVLAALLAILAADLSGMSKAETERIWLPFMLWLIPATALLPGRRRGWLAGQAIVALLVNHLVFTGW</sequence>
<proteinExistence type="predicted"/>
<reference evidence="3 4" key="1">
    <citation type="submission" date="2016-11" db="EMBL/GenBank/DDBJ databases">
        <title>Complete genome sequence of Streptomyces niveus SCSIO 3406.</title>
        <authorList>
            <person name="Zhu Q."/>
            <person name="Cheng W."/>
            <person name="Song Y."/>
            <person name="Li Q."/>
            <person name="Ju J."/>
        </authorList>
    </citation>
    <scope>NUCLEOTIDE SEQUENCE [LARGE SCALE GENOMIC DNA]</scope>
    <source>
        <strain evidence="3 4">SCSIO 3406</strain>
    </source>
</reference>
<feature type="region of interest" description="Disordered" evidence="1">
    <location>
        <begin position="1"/>
        <end position="40"/>
    </location>
</feature>
<feature type="transmembrane region" description="Helical" evidence="2">
    <location>
        <begin position="443"/>
        <end position="459"/>
    </location>
</feature>
<keyword evidence="2" id="KW-0472">Membrane</keyword>
<protein>
    <recommendedName>
        <fullName evidence="5">Integral membrane protein</fullName>
    </recommendedName>
</protein>
<evidence type="ECO:0000256" key="2">
    <source>
        <dbReference type="SAM" id="Phobius"/>
    </source>
</evidence>
<feature type="transmembrane region" description="Helical" evidence="2">
    <location>
        <begin position="325"/>
        <end position="347"/>
    </location>
</feature>
<dbReference type="AlphaFoldDB" id="A0A1U9QTC8"/>